<sequence>IDATCKLLEKLPSVKILALSMHTDQRFIEGMLRAGATGYLPKDCASEELVRAIRTVLSNQTYLSPSIADVVRRDYLSERREADISVFRVLTEREREVLQLIAEGKNTKEIASRLQVSVKTIETFRQHIMQKLNLHSLAELTKYAIREGLTSLED</sequence>
<evidence type="ECO:0000256" key="4">
    <source>
        <dbReference type="ARBA" id="ARBA00023163"/>
    </source>
</evidence>
<accession>X1TGW5</accession>
<dbReference type="CDD" id="cd06170">
    <property type="entry name" value="LuxR_C_like"/>
    <property type="match status" value="1"/>
</dbReference>
<evidence type="ECO:0000256" key="1">
    <source>
        <dbReference type="ARBA" id="ARBA00022553"/>
    </source>
</evidence>
<name>X1TGW5_9ZZZZ</name>
<evidence type="ECO:0008006" key="8">
    <source>
        <dbReference type="Google" id="ProtNLM"/>
    </source>
</evidence>
<evidence type="ECO:0000256" key="2">
    <source>
        <dbReference type="ARBA" id="ARBA00023015"/>
    </source>
</evidence>
<dbReference type="EMBL" id="BARW01017716">
    <property type="protein sequence ID" value="GAI90606.1"/>
    <property type="molecule type" value="Genomic_DNA"/>
</dbReference>
<keyword evidence="2" id="KW-0805">Transcription regulation</keyword>
<proteinExistence type="predicted"/>
<dbReference type="PROSITE" id="PS00622">
    <property type="entry name" value="HTH_LUXR_1"/>
    <property type="match status" value="1"/>
</dbReference>
<dbReference type="Gene3D" id="3.40.50.2300">
    <property type="match status" value="1"/>
</dbReference>
<dbReference type="SMART" id="SM00421">
    <property type="entry name" value="HTH_LUXR"/>
    <property type="match status" value="1"/>
</dbReference>
<dbReference type="InterPro" id="IPR039420">
    <property type="entry name" value="WalR-like"/>
</dbReference>
<evidence type="ECO:0000313" key="7">
    <source>
        <dbReference type="EMBL" id="GAI90606.1"/>
    </source>
</evidence>
<organism evidence="7">
    <name type="scientific">marine sediment metagenome</name>
    <dbReference type="NCBI Taxonomy" id="412755"/>
    <lineage>
        <taxon>unclassified sequences</taxon>
        <taxon>metagenomes</taxon>
        <taxon>ecological metagenomes</taxon>
    </lineage>
</organism>
<dbReference type="InterPro" id="IPR000792">
    <property type="entry name" value="Tscrpt_reg_LuxR_C"/>
</dbReference>
<dbReference type="PROSITE" id="PS50043">
    <property type="entry name" value="HTH_LUXR_2"/>
    <property type="match status" value="1"/>
</dbReference>
<dbReference type="CDD" id="cd17535">
    <property type="entry name" value="REC_NarL-like"/>
    <property type="match status" value="1"/>
</dbReference>
<dbReference type="PRINTS" id="PR00038">
    <property type="entry name" value="HTHLUXR"/>
</dbReference>
<dbReference type="InterPro" id="IPR001789">
    <property type="entry name" value="Sig_transdc_resp-reg_receiver"/>
</dbReference>
<dbReference type="GO" id="GO:0003677">
    <property type="term" value="F:DNA binding"/>
    <property type="evidence" value="ECO:0007669"/>
    <property type="project" value="UniProtKB-KW"/>
</dbReference>
<dbReference type="Pfam" id="PF00196">
    <property type="entry name" value="GerE"/>
    <property type="match status" value="1"/>
</dbReference>
<keyword evidence="3" id="KW-0238">DNA-binding</keyword>
<feature type="domain" description="Response regulatory" evidence="6">
    <location>
        <begin position="1"/>
        <end position="57"/>
    </location>
</feature>
<protein>
    <recommendedName>
        <fullName evidence="8">HTH luxR-type domain-containing protein</fullName>
    </recommendedName>
</protein>
<dbReference type="InterPro" id="IPR016032">
    <property type="entry name" value="Sig_transdc_resp-reg_C-effctor"/>
</dbReference>
<feature type="domain" description="HTH luxR-type" evidence="5">
    <location>
        <begin position="83"/>
        <end position="148"/>
    </location>
</feature>
<evidence type="ECO:0000256" key="3">
    <source>
        <dbReference type="ARBA" id="ARBA00023125"/>
    </source>
</evidence>
<dbReference type="GO" id="GO:0000160">
    <property type="term" value="P:phosphorelay signal transduction system"/>
    <property type="evidence" value="ECO:0007669"/>
    <property type="project" value="InterPro"/>
</dbReference>
<reference evidence="7" key="1">
    <citation type="journal article" date="2014" name="Front. Microbiol.">
        <title>High frequency of phylogenetically diverse reductive dehalogenase-homologous genes in deep subseafloor sedimentary metagenomes.</title>
        <authorList>
            <person name="Kawai M."/>
            <person name="Futagami T."/>
            <person name="Toyoda A."/>
            <person name="Takaki Y."/>
            <person name="Nishi S."/>
            <person name="Hori S."/>
            <person name="Arai W."/>
            <person name="Tsubouchi T."/>
            <person name="Morono Y."/>
            <person name="Uchiyama I."/>
            <person name="Ito T."/>
            <person name="Fujiyama A."/>
            <person name="Inagaki F."/>
            <person name="Takami H."/>
        </authorList>
    </citation>
    <scope>NUCLEOTIDE SEQUENCE</scope>
    <source>
        <strain evidence="7">Expedition CK06-06</strain>
    </source>
</reference>
<gene>
    <name evidence="7" type="ORF">S12H4_30536</name>
</gene>
<dbReference type="PANTHER" id="PTHR43214">
    <property type="entry name" value="TWO-COMPONENT RESPONSE REGULATOR"/>
    <property type="match status" value="1"/>
</dbReference>
<dbReference type="InterPro" id="IPR058245">
    <property type="entry name" value="NreC/VraR/RcsB-like_REC"/>
</dbReference>
<dbReference type="PROSITE" id="PS50110">
    <property type="entry name" value="RESPONSE_REGULATORY"/>
    <property type="match status" value="1"/>
</dbReference>
<evidence type="ECO:0000259" key="6">
    <source>
        <dbReference type="PROSITE" id="PS50110"/>
    </source>
</evidence>
<dbReference type="PANTHER" id="PTHR43214:SF41">
    <property type="entry name" value="NITRATE_NITRITE RESPONSE REGULATOR PROTEIN NARP"/>
    <property type="match status" value="1"/>
</dbReference>
<comment type="caution">
    <text evidence="7">The sequence shown here is derived from an EMBL/GenBank/DDBJ whole genome shotgun (WGS) entry which is preliminary data.</text>
</comment>
<dbReference type="SUPFAM" id="SSF52172">
    <property type="entry name" value="CheY-like"/>
    <property type="match status" value="1"/>
</dbReference>
<keyword evidence="1" id="KW-0597">Phosphoprotein</keyword>
<dbReference type="SUPFAM" id="SSF46894">
    <property type="entry name" value="C-terminal effector domain of the bipartite response regulators"/>
    <property type="match status" value="1"/>
</dbReference>
<dbReference type="InterPro" id="IPR011006">
    <property type="entry name" value="CheY-like_superfamily"/>
</dbReference>
<dbReference type="GO" id="GO:0006355">
    <property type="term" value="P:regulation of DNA-templated transcription"/>
    <property type="evidence" value="ECO:0007669"/>
    <property type="project" value="InterPro"/>
</dbReference>
<evidence type="ECO:0000259" key="5">
    <source>
        <dbReference type="PROSITE" id="PS50043"/>
    </source>
</evidence>
<keyword evidence="4" id="KW-0804">Transcription</keyword>
<feature type="non-terminal residue" evidence="7">
    <location>
        <position position="1"/>
    </location>
</feature>
<dbReference type="AlphaFoldDB" id="X1TGW5"/>